<dbReference type="eggNOG" id="ENOG502ZP7K">
    <property type="taxonomic scope" value="Bacteria"/>
</dbReference>
<dbReference type="OrthoDB" id="2973624at2"/>
<comment type="caution">
    <text evidence="1">The sequence shown here is derived from an EMBL/GenBank/DDBJ whole genome shotgun (WGS) entry which is preliminary data.</text>
</comment>
<dbReference type="STRING" id="1220589.CD32_00415"/>
<evidence type="ECO:0000313" key="2">
    <source>
        <dbReference type="Proteomes" id="UP000030437"/>
    </source>
</evidence>
<accession>A0A0A3J2F4</accession>
<keyword evidence="2" id="KW-1185">Reference proteome</keyword>
<reference evidence="1 2" key="1">
    <citation type="submission" date="2014-02" db="EMBL/GenBank/DDBJ databases">
        <title>Draft genome sequence of Lysinibacillus odysseyi NBRC 100172.</title>
        <authorList>
            <person name="Zhang F."/>
            <person name="Wang G."/>
            <person name="Zhang L."/>
        </authorList>
    </citation>
    <scope>NUCLEOTIDE SEQUENCE [LARGE SCALE GENOMIC DNA]</scope>
    <source>
        <strain evidence="1 2">NBRC 100172</strain>
    </source>
</reference>
<organism evidence="1 2">
    <name type="scientific">Lysinibacillus odysseyi 34hs-1 = NBRC 100172</name>
    <dbReference type="NCBI Taxonomy" id="1220589"/>
    <lineage>
        <taxon>Bacteria</taxon>
        <taxon>Bacillati</taxon>
        <taxon>Bacillota</taxon>
        <taxon>Bacilli</taxon>
        <taxon>Bacillales</taxon>
        <taxon>Bacillaceae</taxon>
        <taxon>Lysinibacillus</taxon>
    </lineage>
</organism>
<dbReference type="Proteomes" id="UP000030437">
    <property type="component" value="Unassembled WGS sequence"/>
</dbReference>
<evidence type="ECO:0000313" key="1">
    <source>
        <dbReference type="EMBL" id="KGR89338.1"/>
    </source>
</evidence>
<proteinExistence type="predicted"/>
<protein>
    <submittedName>
        <fullName evidence="1">Uncharacterized protein</fullName>
    </submittedName>
</protein>
<dbReference type="RefSeq" id="WP_036150148.1">
    <property type="nucleotide sequence ID" value="NZ_AVCX01000036.1"/>
</dbReference>
<gene>
    <name evidence="1" type="ORF">CD32_00415</name>
</gene>
<dbReference type="AlphaFoldDB" id="A0A0A3J2F4"/>
<sequence length="112" mass="12993">MKDNIPTAEFLNQLSKEGMESYKQDVLNGPVFKKIINQIEDAALDGYKGWRRPLDSRTDEMRALKVIREELQSRGFYCEFETVQKNGLLGEYKVKIFVVKWGEKEGDCESSH</sequence>
<dbReference type="EMBL" id="JPVP01000027">
    <property type="protein sequence ID" value="KGR89338.1"/>
    <property type="molecule type" value="Genomic_DNA"/>
</dbReference>
<name>A0A0A3J2F4_9BACI</name>